<organism evidence="3 4">
    <name type="scientific">Vreelandella azerica</name>
    <dbReference type="NCBI Taxonomy" id="2732867"/>
    <lineage>
        <taxon>Bacteria</taxon>
        <taxon>Pseudomonadati</taxon>
        <taxon>Pseudomonadota</taxon>
        <taxon>Gammaproteobacteria</taxon>
        <taxon>Oceanospirillales</taxon>
        <taxon>Halomonadaceae</taxon>
        <taxon>Vreelandella</taxon>
    </lineage>
</organism>
<name>A0A7Y3TZ76_9GAMM</name>
<reference evidence="3 4" key="2">
    <citation type="submission" date="2020-06" db="EMBL/GenBank/DDBJ databases">
        <title>Halomonas songnenensis sp. nov., a moderately halophilic bacterium isolated from saline and alkaline soils.</title>
        <authorList>
            <person name="Jiang J."/>
            <person name="Pan Y."/>
        </authorList>
    </citation>
    <scope>NUCLEOTIDE SEQUENCE [LARGE SCALE GENOMIC DNA]</scope>
    <source>
        <strain evidence="3 4">TBZ9</strain>
    </source>
</reference>
<evidence type="ECO:0000313" key="3">
    <source>
        <dbReference type="EMBL" id="NOG32888.1"/>
    </source>
</evidence>
<feature type="compositionally biased region" description="Polar residues" evidence="1">
    <location>
        <begin position="324"/>
        <end position="335"/>
    </location>
</feature>
<dbReference type="Pfam" id="PF11740">
    <property type="entry name" value="KfrA_N"/>
    <property type="match status" value="1"/>
</dbReference>
<keyword evidence="4" id="KW-1185">Reference proteome</keyword>
<feature type="compositionally biased region" description="Basic and acidic residues" evidence="1">
    <location>
        <begin position="179"/>
        <end position="206"/>
    </location>
</feature>
<reference evidence="3 4" key="1">
    <citation type="submission" date="2020-05" db="EMBL/GenBank/DDBJ databases">
        <authorList>
            <person name="Ruan W."/>
            <person name="Jeon C.O."/>
            <person name="Chun B.H."/>
        </authorList>
    </citation>
    <scope>NUCLEOTIDE SEQUENCE [LARGE SCALE GENOMIC DNA]</scope>
    <source>
        <strain evidence="3 4">TBZ9</strain>
    </source>
</reference>
<feature type="compositionally biased region" description="Polar residues" evidence="1">
    <location>
        <begin position="351"/>
        <end position="361"/>
    </location>
</feature>
<evidence type="ECO:0000259" key="2">
    <source>
        <dbReference type="Pfam" id="PF11740"/>
    </source>
</evidence>
<dbReference type="Proteomes" id="UP000588806">
    <property type="component" value="Unassembled WGS sequence"/>
</dbReference>
<sequence>MARNGIQYSDVQQAIDELLTRGDTPSVQRIRDVLGTGSFTTISEHFRHWRHEREQNKDVPPPKGVPEVVVTTASELWRQAQEAAHQGLLHYREEADRKVADAQQTVEQEKQKAANAEQRENALTAHLRHIEEQLSKATTALAQAQAHAEHWEVESQRHASAHDQAVKQLNDVHQQLQDSADRHQAEMHQQEQRLEQQLKQEQQRNETTEARLMSLLDNTRQERATEQKALNKKLQQQEERLVKLQSSLKGEQQARQELASRLALTEQSLEEKSRLNGQLQHQLAQHQAQLESARQEQARWQQQYTDALKQQGGQWQKDIMDSVQALQRQMSTLPTRLSGDGEPQDARESSEQTVNDGPSQS</sequence>
<dbReference type="RefSeq" id="WP_171703343.1">
    <property type="nucleotide sequence ID" value="NZ_JABFHI010000014.1"/>
</dbReference>
<comment type="caution">
    <text evidence="3">The sequence shown here is derived from an EMBL/GenBank/DDBJ whole genome shotgun (WGS) entry which is preliminary data.</text>
</comment>
<dbReference type="EMBL" id="JABFHI010000014">
    <property type="protein sequence ID" value="NOG32888.1"/>
    <property type="molecule type" value="Genomic_DNA"/>
</dbReference>
<evidence type="ECO:0000313" key="4">
    <source>
        <dbReference type="Proteomes" id="UP000588806"/>
    </source>
</evidence>
<feature type="region of interest" description="Disordered" evidence="1">
    <location>
        <begin position="175"/>
        <end position="206"/>
    </location>
</feature>
<dbReference type="AlphaFoldDB" id="A0A7Y3TZ76"/>
<accession>A0A7Y3TZ76</accession>
<gene>
    <name evidence="3" type="ORF">HLB35_15960</name>
</gene>
<evidence type="ECO:0000256" key="1">
    <source>
        <dbReference type="SAM" id="MobiDB-lite"/>
    </source>
</evidence>
<protein>
    <recommendedName>
        <fullName evidence="2">KfrA N-terminal DNA-binding domain-containing protein</fullName>
    </recommendedName>
</protein>
<dbReference type="InterPro" id="IPR021104">
    <property type="entry name" value="KfrA_DNA-bd_N"/>
</dbReference>
<proteinExistence type="predicted"/>
<feature type="region of interest" description="Disordered" evidence="1">
    <location>
        <begin position="315"/>
        <end position="361"/>
    </location>
</feature>
<feature type="domain" description="KfrA N-terminal DNA-binding" evidence="2">
    <location>
        <begin position="8"/>
        <end position="118"/>
    </location>
</feature>